<gene>
    <name evidence="1" type="ORF">J1902_16780</name>
</gene>
<organism evidence="1 2">
    <name type="scientific">Arthrobacter cavernae</name>
    <dbReference type="NCBI Taxonomy" id="2817681"/>
    <lineage>
        <taxon>Bacteria</taxon>
        <taxon>Bacillati</taxon>
        <taxon>Actinomycetota</taxon>
        <taxon>Actinomycetes</taxon>
        <taxon>Micrococcales</taxon>
        <taxon>Micrococcaceae</taxon>
        <taxon>Arthrobacter</taxon>
    </lineage>
</organism>
<accession>A0A939HK08</accession>
<evidence type="ECO:0000313" key="2">
    <source>
        <dbReference type="Proteomes" id="UP000664164"/>
    </source>
</evidence>
<evidence type="ECO:0000313" key="1">
    <source>
        <dbReference type="EMBL" id="MBO1269598.1"/>
    </source>
</evidence>
<dbReference type="Proteomes" id="UP000664164">
    <property type="component" value="Unassembled WGS sequence"/>
</dbReference>
<proteinExistence type="predicted"/>
<protein>
    <submittedName>
        <fullName evidence="1">Uncharacterized protein</fullName>
    </submittedName>
</protein>
<dbReference type="RefSeq" id="WP_207617454.1">
    <property type="nucleotide sequence ID" value="NZ_JAFNLL010000050.1"/>
</dbReference>
<dbReference type="EMBL" id="JAFNLL010000050">
    <property type="protein sequence ID" value="MBO1269598.1"/>
    <property type="molecule type" value="Genomic_DNA"/>
</dbReference>
<comment type="caution">
    <text evidence="1">The sequence shown here is derived from an EMBL/GenBank/DDBJ whole genome shotgun (WGS) entry which is preliminary data.</text>
</comment>
<name>A0A939HK08_9MICC</name>
<keyword evidence="2" id="KW-1185">Reference proteome</keyword>
<sequence>MSTIAPAPAPAPARNPYATEANPQLQRHHWQNLGCLVASFRPEWPIDDILTKLFDARHKQTFPELAHIALAVAMNPQYKGPGAIYLMAAGVIEQ</sequence>
<dbReference type="AlphaFoldDB" id="A0A939HK08"/>
<reference evidence="1" key="1">
    <citation type="submission" date="2021-03" db="EMBL/GenBank/DDBJ databases">
        <title>A new species, PO-11, isolated from a karst cave deposit.</title>
        <authorList>
            <person name="Zhaoxiaoyong W."/>
        </authorList>
    </citation>
    <scope>NUCLEOTIDE SEQUENCE</scope>
    <source>
        <strain evidence="1">PO-11</strain>
    </source>
</reference>